<keyword evidence="7" id="KW-0130">Cell adhesion</keyword>
<organism evidence="16 17">
    <name type="scientific">Macrostomum lignano</name>
    <dbReference type="NCBI Taxonomy" id="282301"/>
    <lineage>
        <taxon>Eukaryota</taxon>
        <taxon>Metazoa</taxon>
        <taxon>Spiralia</taxon>
        <taxon>Lophotrochozoa</taxon>
        <taxon>Platyhelminthes</taxon>
        <taxon>Rhabditophora</taxon>
        <taxon>Macrostomorpha</taxon>
        <taxon>Macrostomida</taxon>
        <taxon>Macrostomidae</taxon>
        <taxon>Macrostomum</taxon>
    </lineage>
</organism>
<evidence type="ECO:0000313" key="17">
    <source>
        <dbReference type="Proteomes" id="UP000215902"/>
    </source>
</evidence>
<dbReference type="PANTHER" id="PTHR24028:SF146">
    <property type="entry name" value="CADHERIN 96CB, ISOFORM D-RELATED"/>
    <property type="match status" value="1"/>
</dbReference>
<dbReference type="GO" id="GO:0005509">
    <property type="term" value="F:calcium ion binding"/>
    <property type="evidence" value="ECO:0007669"/>
    <property type="project" value="UniProtKB-UniRule"/>
</dbReference>
<feature type="region of interest" description="Disordered" evidence="12">
    <location>
        <begin position="1028"/>
        <end position="1092"/>
    </location>
</feature>
<feature type="transmembrane region" description="Helical" evidence="13">
    <location>
        <begin position="838"/>
        <end position="861"/>
    </location>
</feature>
<evidence type="ECO:0000256" key="11">
    <source>
        <dbReference type="PROSITE-ProRule" id="PRU00043"/>
    </source>
</evidence>
<feature type="compositionally biased region" description="Gly residues" evidence="12">
    <location>
        <begin position="796"/>
        <end position="812"/>
    </location>
</feature>
<name>A0A267FKZ1_9PLAT</name>
<evidence type="ECO:0000256" key="13">
    <source>
        <dbReference type="SAM" id="Phobius"/>
    </source>
</evidence>
<evidence type="ECO:0000256" key="7">
    <source>
        <dbReference type="ARBA" id="ARBA00022889"/>
    </source>
</evidence>
<keyword evidence="8 13" id="KW-1133">Transmembrane helix</keyword>
<accession>A0A267FKZ1</accession>
<dbReference type="EMBL" id="NIVC01000947">
    <property type="protein sequence ID" value="PAA74431.1"/>
    <property type="molecule type" value="Genomic_DNA"/>
</dbReference>
<feature type="compositionally biased region" description="Low complexity" evidence="12">
    <location>
        <begin position="1074"/>
        <end position="1085"/>
    </location>
</feature>
<dbReference type="InterPro" id="IPR050174">
    <property type="entry name" value="Protocadherin/Cadherin-CA"/>
</dbReference>
<evidence type="ECO:0000256" key="9">
    <source>
        <dbReference type="ARBA" id="ARBA00023136"/>
    </source>
</evidence>
<dbReference type="Gene3D" id="2.60.40.60">
    <property type="entry name" value="Cadherins"/>
    <property type="match status" value="6"/>
</dbReference>
<feature type="compositionally biased region" description="Gly residues" evidence="12">
    <location>
        <begin position="820"/>
        <end position="830"/>
    </location>
</feature>
<dbReference type="SMART" id="SM00112">
    <property type="entry name" value="CA"/>
    <property type="match status" value="6"/>
</dbReference>
<keyword evidence="10" id="KW-0325">Glycoprotein</keyword>
<feature type="domain" description="Cadherin" evidence="15">
    <location>
        <begin position="465"/>
        <end position="568"/>
    </location>
</feature>
<dbReference type="Proteomes" id="UP000215902">
    <property type="component" value="Unassembled WGS sequence"/>
</dbReference>
<dbReference type="InterPro" id="IPR015919">
    <property type="entry name" value="Cadherin-like_sf"/>
</dbReference>
<evidence type="ECO:0000256" key="10">
    <source>
        <dbReference type="ARBA" id="ARBA00023180"/>
    </source>
</evidence>
<feature type="domain" description="Cadherin" evidence="15">
    <location>
        <begin position="685"/>
        <end position="792"/>
    </location>
</feature>
<dbReference type="PANTHER" id="PTHR24028">
    <property type="entry name" value="CADHERIN-87A"/>
    <property type="match status" value="1"/>
</dbReference>
<feature type="compositionally biased region" description="Low complexity" evidence="12">
    <location>
        <begin position="1052"/>
        <end position="1061"/>
    </location>
</feature>
<evidence type="ECO:0000256" key="2">
    <source>
        <dbReference type="ARBA" id="ARBA00022475"/>
    </source>
</evidence>
<keyword evidence="6 11" id="KW-0106">Calcium</keyword>
<comment type="subcellular location">
    <subcellularLocation>
        <location evidence="1">Cell membrane</location>
        <topology evidence="1">Single-pass type I membrane protein</topology>
    </subcellularLocation>
</comment>
<evidence type="ECO:0000259" key="15">
    <source>
        <dbReference type="PROSITE" id="PS50268"/>
    </source>
</evidence>
<feature type="domain" description="Cadherin" evidence="15">
    <location>
        <begin position="251"/>
        <end position="358"/>
    </location>
</feature>
<dbReference type="AlphaFoldDB" id="A0A267FKZ1"/>
<feature type="compositionally biased region" description="Polar residues" evidence="12">
    <location>
        <begin position="958"/>
        <end position="974"/>
    </location>
</feature>
<feature type="domain" description="Cadherin" evidence="15">
    <location>
        <begin position="163"/>
        <end position="250"/>
    </location>
</feature>
<keyword evidence="17" id="KW-1185">Reference proteome</keyword>
<keyword evidence="9 13" id="KW-0472">Membrane</keyword>
<dbReference type="Pfam" id="PF00028">
    <property type="entry name" value="Cadherin"/>
    <property type="match status" value="5"/>
</dbReference>
<dbReference type="SUPFAM" id="SSF49313">
    <property type="entry name" value="Cadherin-like"/>
    <property type="match status" value="6"/>
</dbReference>
<feature type="chain" id="PRO_5012628073" description="Cadherin domain-containing protein" evidence="14">
    <location>
        <begin position="26"/>
        <end position="1113"/>
    </location>
</feature>
<evidence type="ECO:0000256" key="1">
    <source>
        <dbReference type="ARBA" id="ARBA00004251"/>
    </source>
</evidence>
<sequence length="1113" mass="121156">MRLSENQLAPLLYLLCLCCHRLVDGSADAVCEVIDDSPRGTELTLSGQRSTPCRLQPEGLSIITTHPRALTAYFSIRGPGSTLVTAQPVDLERLVRDTGECGNRALPNCTVTLTLVRDSTVKHVQVAILDRNDHQPRFDRPVFTIELSELRTPANGKIDLPRATDQDRELFGIARYDLQPSSTVFELEEIRTERSLEPIPVLKQLAALDRETVSRYEFILYAMDRGSPSQTGSATIVINIADVNDNYPKFNRTAYSANVSESAALGQTVLCVLATDPDEGVHGLVRYGIKNVPGGKSTREFVISTASGCISVARPLDYETQKQFVFTVIGTDGGSSKNSAEAEVVINVLDVNDFQPEVSISAVKQGVPEGNRTGDVAVAMVTVIDKDTGPGGEVTCEVEPTDKFRLEKSTENLYKLLLTAILDRETTSTQWSKVCCRDHGTPSLSSCKDHSFKVIDINDEAPQFEKTLYLATVVENTQRLPSDVVRVRAIDRDEGPLNNQVTYFIGQESEEYFYIENRTGVIKVWRAIDRETHASFVILVTATDPAGLRDTARVNVSVRDVNDNAPTVSYPDGRQLEVSENCSVGTLVGRIEAADPDSGEFGRIRFILLPDPQSSAWSDFRVDSQSGSIRTNQLLDRERQQDYQLRIRVVDNPNGGSLQQNSVTATVTVRVLDINDNTPEIRFPRPGNRTFRVSWREAASQPVLQVLAVDLDEAENGKLRFQLVGDSNKELFDIDPDNGKIRINRQMCESDIRDHQLTVLVSDSANLEPVRSAQIRLTITVDRSIPKFLPTEPRGDGSGEGSGGGVDNGGNGKTNVPGRGFDGVPGDGRRSSGGGGHILVAAVAVACALTLILLVVALCLCHRRGFFAELLGPTGSQLAQQQQQHRMRRKTNGPEAGADARQPESLAPFLSSGGGVPSREKCFPSVTSSLNQSEATAATFDDTANYVTYGGSRMQRRGPSQTLDTAGGTSKSKQTPPPGSSAYQEALPNRRGAPPYNDLDLGTSRAGGTLYRTSAGQRVEFVQLMARSGSTADLQQQQQQQQQQKPPPHPLPLALSPAGAPCTDRLSRKRLGESAASSAADSRAASFDRFEAPCDRTLKHQGKLYSIPKASYV</sequence>
<feature type="region of interest" description="Disordered" evidence="12">
    <location>
        <begin position="878"/>
        <end position="924"/>
    </location>
</feature>
<protein>
    <recommendedName>
        <fullName evidence="15">Cadherin domain-containing protein</fullName>
    </recommendedName>
</protein>
<dbReference type="GO" id="GO:0005886">
    <property type="term" value="C:plasma membrane"/>
    <property type="evidence" value="ECO:0007669"/>
    <property type="project" value="UniProtKB-SubCell"/>
</dbReference>
<dbReference type="GO" id="GO:0007156">
    <property type="term" value="P:homophilic cell adhesion via plasma membrane adhesion molecules"/>
    <property type="evidence" value="ECO:0007669"/>
    <property type="project" value="InterPro"/>
</dbReference>
<dbReference type="STRING" id="282301.A0A267FKZ1"/>
<comment type="caution">
    <text evidence="16">The sequence shown here is derived from an EMBL/GenBank/DDBJ whole genome shotgun (WGS) entry which is preliminary data.</text>
</comment>
<keyword evidence="4 14" id="KW-0732">Signal</keyword>
<evidence type="ECO:0000256" key="14">
    <source>
        <dbReference type="SAM" id="SignalP"/>
    </source>
</evidence>
<evidence type="ECO:0000256" key="5">
    <source>
        <dbReference type="ARBA" id="ARBA00022737"/>
    </source>
</evidence>
<keyword evidence="2" id="KW-1003">Cell membrane</keyword>
<dbReference type="InterPro" id="IPR020894">
    <property type="entry name" value="Cadherin_CS"/>
</dbReference>
<dbReference type="CDD" id="cd11304">
    <property type="entry name" value="Cadherin_repeat"/>
    <property type="match status" value="6"/>
</dbReference>
<feature type="domain" description="Cadherin" evidence="15">
    <location>
        <begin position="367"/>
        <end position="464"/>
    </location>
</feature>
<keyword evidence="5" id="KW-0677">Repeat</keyword>
<dbReference type="PROSITE" id="PS00232">
    <property type="entry name" value="CADHERIN_1"/>
    <property type="match status" value="3"/>
</dbReference>
<dbReference type="PROSITE" id="PS50268">
    <property type="entry name" value="CADHERIN_2"/>
    <property type="match status" value="6"/>
</dbReference>
<dbReference type="OrthoDB" id="6252479at2759"/>
<dbReference type="FunFam" id="2.60.40.60:FF:000004">
    <property type="entry name" value="Protocadherin 1 gamma 2"/>
    <property type="match status" value="1"/>
</dbReference>
<feature type="compositionally biased region" description="Low complexity" evidence="12">
    <location>
        <begin position="1035"/>
        <end position="1044"/>
    </location>
</feature>
<feature type="region of interest" description="Disordered" evidence="12">
    <location>
        <begin position="787"/>
        <end position="830"/>
    </location>
</feature>
<evidence type="ECO:0000256" key="3">
    <source>
        <dbReference type="ARBA" id="ARBA00022692"/>
    </source>
</evidence>
<dbReference type="InterPro" id="IPR002126">
    <property type="entry name" value="Cadherin-like_dom"/>
</dbReference>
<proteinExistence type="predicted"/>
<gene>
    <name evidence="16" type="ORF">BOX15_Mlig025497g1</name>
</gene>
<keyword evidence="3 13" id="KW-0812">Transmembrane</keyword>
<evidence type="ECO:0000256" key="4">
    <source>
        <dbReference type="ARBA" id="ARBA00022729"/>
    </source>
</evidence>
<evidence type="ECO:0000256" key="6">
    <source>
        <dbReference type="ARBA" id="ARBA00022837"/>
    </source>
</evidence>
<feature type="domain" description="Cadherin" evidence="15">
    <location>
        <begin position="570"/>
        <end position="681"/>
    </location>
</feature>
<evidence type="ECO:0000256" key="8">
    <source>
        <dbReference type="ARBA" id="ARBA00022989"/>
    </source>
</evidence>
<feature type="signal peptide" evidence="14">
    <location>
        <begin position="1"/>
        <end position="25"/>
    </location>
</feature>
<feature type="region of interest" description="Disordered" evidence="12">
    <location>
        <begin position="949"/>
        <end position="1004"/>
    </location>
</feature>
<evidence type="ECO:0000313" key="16">
    <source>
        <dbReference type="EMBL" id="PAA74431.1"/>
    </source>
</evidence>
<dbReference type="PRINTS" id="PR00205">
    <property type="entry name" value="CADHERIN"/>
</dbReference>
<reference evidence="16 17" key="1">
    <citation type="submission" date="2017-06" db="EMBL/GenBank/DDBJ databases">
        <title>A platform for efficient transgenesis in Macrostomum lignano, a flatworm model organism for stem cell research.</title>
        <authorList>
            <person name="Berezikov E."/>
        </authorList>
    </citation>
    <scope>NUCLEOTIDE SEQUENCE [LARGE SCALE GENOMIC DNA]</scope>
    <source>
        <strain evidence="16">DV1</strain>
        <tissue evidence="16">Whole organism</tissue>
    </source>
</reference>
<dbReference type="FunFam" id="2.60.40.60:FF:000020">
    <property type="entry name" value="Dachsous cadherin-related 1b"/>
    <property type="match status" value="3"/>
</dbReference>
<evidence type="ECO:0000256" key="12">
    <source>
        <dbReference type="SAM" id="MobiDB-lite"/>
    </source>
</evidence>